<protein>
    <submittedName>
        <fullName evidence="2">Uncharacterized protein</fullName>
    </submittedName>
</protein>
<proteinExistence type="predicted"/>
<gene>
    <name evidence="2" type="ORF">HPP92_014812</name>
</gene>
<reference evidence="2 3" key="1">
    <citation type="journal article" date="2020" name="Nat. Food">
        <title>A phased Vanilla planifolia genome enables genetic improvement of flavour and production.</title>
        <authorList>
            <person name="Hasing T."/>
            <person name="Tang H."/>
            <person name="Brym M."/>
            <person name="Khazi F."/>
            <person name="Huang T."/>
            <person name="Chambers A.H."/>
        </authorList>
    </citation>
    <scope>NUCLEOTIDE SEQUENCE [LARGE SCALE GENOMIC DNA]</scope>
    <source>
        <tissue evidence="2">Leaf</tissue>
    </source>
</reference>
<feature type="region of interest" description="Disordered" evidence="1">
    <location>
        <begin position="1"/>
        <end position="21"/>
    </location>
</feature>
<dbReference type="Proteomes" id="UP000639772">
    <property type="component" value="Chromosome 7"/>
</dbReference>
<organism evidence="2 3">
    <name type="scientific">Vanilla planifolia</name>
    <name type="common">Vanilla</name>
    <dbReference type="NCBI Taxonomy" id="51239"/>
    <lineage>
        <taxon>Eukaryota</taxon>
        <taxon>Viridiplantae</taxon>
        <taxon>Streptophyta</taxon>
        <taxon>Embryophyta</taxon>
        <taxon>Tracheophyta</taxon>
        <taxon>Spermatophyta</taxon>
        <taxon>Magnoliopsida</taxon>
        <taxon>Liliopsida</taxon>
        <taxon>Asparagales</taxon>
        <taxon>Orchidaceae</taxon>
        <taxon>Vanilloideae</taxon>
        <taxon>Vanilleae</taxon>
        <taxon>Vanilla</taxon>
    </lineage>
</organism>
<sequence>MEQRKQRKETEAYSNLGSPTDSGCLLWHTAELQFQKEREKIRCLHLYPKPCLKEKEGHWMRKNGAGEVLVFR</sequence>
<accession>A0A835QQ89</accession>
<evidence type="ECO:0000313" key="3">
    <source>
        <dbReference type="Proteomes" id="UP000639772"/>
    </source>
</evidence>
<dbReference type="AlphaFoldDB" id="A0A835QQ89"/>
<feature type="compositionally biased region" description="Polar residues" evidence="1">
    <location>
        <begin position="12"/>
        <end position="21"/>
    </location>
</feature>
<dbReference type="EMBL" id="JADCNM010000007">
    <property type="protein sequence ID" value="KAG0475126.1"/>
    <property type="molecule type" value="Genomic_DNA"/>
</dbReference>
<name>A0A835QQ89_VANPL</name>
<comment type="caution">
    <text evidence="2">The sequence shown here is derived from an EMBL/GenBank/DDBJ whole genome shotgun (WGS) entry which is preliminary data.</text>
</comment>
<evidence type="ECO:0000313" key="2">
    <source>
        <dbReference type="EMBL" id="KAG0475126.1"/>
    </source>
</evidence>
<evidence type="ECO:0000256" key="1">
    <source>
        <dbReference type="SAM" id="MobiDB-lite"/>
    </source>
</evidence>
<feature type="compositionally biased region" description="Basic and acidic residues" evidence="1">
    <location>
        <begin position="1"/>
        <end position="11"/>
    </location>
</feature>